<dbReference type="GO" id="GO:0002161">
    <property type="term" value="F:aminoacyl-tRNA deacylase activity"/>
    <property type="evidence" value="ECO:0007669"/>
    <property type="project" value="InterPro"/>
</dbReference>
<accession>A0A0S6VPV1</accession>
<dbReference type="PANTHER" id="PTHR30411">
    <property type="entry name" value="CYTOPLASMIC PROTEIN"/>
    <property type="match status" value="1"/>
</dbReference>
<dbReference type="Pfam" id="PF04073">
    <property type="entry name" value="tRNA_edit"/>
    <property type="match status" value="1"/>
</dbReference>
<dbReference type="EMBL" id="DF820455">
    <property type="protein sequence ID" value="GAK49130.1"/>
    <property type="molecule type" value="Genomic_DNA"/>
</dbReference>
<dbReference type="PANTHER" id="PTHR30411:SF1">
    <property type="entry name" value="CYTOPLASMIC PROTEIN"/>
    <property type="match status" value="1"/>
</dbReference>
<evidence type="ECO:0000259" key="1">
    <source>
        <dbReference type="Pfam" id="PF04073"/>
    </source>
</evidence>
<dbReference type="Proteomes" id="UP000030700">
    <property type="component" value="Unassembled WGS sequence"/>
</dbReference>
<reference evidence="2" key="1">
    <citation type="journal article" date="2015" name="PeerJ">
        <title>First genomic representation of candidate bacterial phylum KSB3 points to enhanced environmental sensing as a trigger of wastewater bulking.</title>
        <authorList>
            <person name="Sekiguchi Y."/>
            <person name="Ohashi A."/>
            <person name="Parks D.H."/>
            <person name="Yamauchi T."/>
            <person name="Tyson G.W."/>
            <person name="Hugenholtz P."/>
        </authorList>
    </citation>
    <scope>NUCLEOTIDE SEQUENCE [LARGE SCALE GENOMIC DNA]</scope>
</reference>
<dbReference type="GO" id="GO:0004812">
    <property type="term" value="F:aminoacyl-tRNA ligase activity"/>
    <property type="evidence" value="ECO:0007669"/>
    <property type="project" value="UniProtKB-KW"/>
</dbReference>
<evidence type="ECO:0000313" key="2">
    <source>
        <dbReference type="EMBL" id="GAK49130.1"/>
    </source>
</evidence>
<keyword evidence="2" id="KW-0030">Aminoacyl-tRNA synthetase</keyword>
<dbReference type="SUPFAM" id="SSF55826">
    <property type="entry name" value="YbaK/ProRS associated domain"/>
    <property type="match status" value="1"/>
</dbReference>
<keyword evidence="3" id="KW-1185">Reference proteome</keyword>
<evidence type="ECO:0000313" key="3">
    <source>
        <dbReference type="Proteomes" id="UP000030700"/>
    </source>
</evidence>
<dbReference type="InterPro" id="IPR036754">
    <property type="entry name" value="YbaK/aa-tRNA-synt-asso_dom_sf"/>
</dbReference>
<dbReference type="STRING" id="1499966.U14_00348"/>
<dbReference type="HOGENOM" id="CLU_119898_0_0_0"/>
<keyword evidence="2" id="KW-0436">Ligase</keyword>
<organism evidence="2">
    <name type="scientific">Candidatus Moduliflexus flocculans</name>
    <dbReference type="NCBI Taxonomy" id="1499966"/>
    <lineage>
        <taxon>Bacteria</taxon>
        <taxon>Candidatus Moduliflexota</taxon>
        <taxon>Candidatus Moduliflexia</taxon>
        <taxon>Candidatus Moduliflexales</taxon>
        <taxon>Candidatus Moduliflexaceae</taxon>
    </lineage>
</organism>
<dbReference type="AlphaFoldDB" id="A0A0S6VPV1"/>
<name>A0A0S6VPV1_9BACT</name>
<feature type="domain" description="YbaK/aminoacyl-tRNA synthetase-associated" evidence="1">
    <location>
        <begin position="31"/>
        <end position="153"/>
    </location>
</feature>
<dbReference type="Gene3D" id="3.90.960.10">
    <property type="entry name" value="YbaK/aminoacyl-tRNA synthetase-associated domain"/>
    <property type="match status" value="1"/>
</dbReference>
<proteinExistence type="predicted"/>
<dbReference type="CDD" id="cd04332">
    <property type="entry name" value="YbaK_like"/>
    <property type="match status" value="1"/>
</dbReference>
<gene>
    <name evidence="2" type="ORF">U14_00348</name>
</gene>
<dbReference type="InterPro" id="IPR007214">
    <property type="entry name" value="YbaK/aa-tRNA-synth-assoc-dom"/>
</dbReference>
<protein>
    <submittedName>
        <fullName evidence="2">YbaK/prolyl-tRNA synthetase associated region</fullName>
    </submittedName>
</protein>
<sequence length="166" mass="18613">MNVSDGFFIMAYQRILDLLKQQGIEFILHEHDAVRTIDDANERAAHLVERLIKTIVFKVKDDGWILAGIPAHGRIDYRKLAAALGVNRRQLRSVSPEEIERELGFQIGGVGPIPVQADVRAIFDASLLAIEFARCGSGKNTETLELRFSDLLRVTHGETHEILQAE</sequence>